<dbReference type="InterPro" id="IPR004381">
    <property type="entry name" value="Glycerate_kinase"/>
</dbReference>
<evidence type="ECO:0008006" key="3">
    <source>
        <dbReference type="Google" id="ProtNLM"/>
    </source>
</evidence>
<gene>
    <name evidence="1" type="ORF">EIMP300_72910</name>
</gene>
<dbReference type="PANTHER" id="PTHR21599">
    <property type="entry name" value="GLYCERATE KINASE"/>
    <property type="match status" value="1"/>
</dbReference>
<proteinExistence type="predicted"/>
<dbReference type="SUPFAM" id="SSF110738">
    <property type="entry name" value="Glycerate kinase I"/>
    <property type="match status" value="1"/>
</dbReference>
<reference evidence="1 2" key="1">
    <citation type="submission" date="2020-01" db="EMBL/GenBank/DDBJ databases">
        <title>Dynamics of blaIMP-6 dissemination in carbapenem resistant Enterobacteriacea isolated from regional surveillance in Osaka, Japan.</title>
        <authorList>
            <person name="Abe R."/>
            <person name="Akeda Y."/>
            <person name="Sugawara Y."/>
            <person name="Yamamoto N."/>
            <person name="Tomono K."/>
            <person name="Takeuchi D."/>
            <person name="Kawahara R."/>
            <person name="Hamada S."/>
        </authorList>
    </citation>
    <scope>NUCLEOTIDE SEQUENCE [LARGE SCALE GENOMIC DNA]</scope>
    <source>
        <strain evidence="1 2">E300</strain>
    </source>
</reference>
<dbReference type="InterPro" id="IPR036129">
    <property type="entry name" value="Glycerate_kinase_sf"/>
</dbReference>
<dbReference type="AlphaFoldDB" id="A0A8S0G0W5"/>
<sequence>MGMAQALGVRFLDADGQPLAANGGNLARVASIEMNECDPRLANCHIEVACDVDNPLVGARGAAAVFGPQKGATPEMVEELEQGLQNYARVLQQLTEINVCQMAGGGAAGGMGIAAAVFLNADIKPGIEIVLNAVNLAQAVQGAALVITGEGP</sequence>
<dbReference type="PANTHER" id="PTHR21599:SF0">
    <property type="entry name" value="GLYCERATE KINASE"/>
    <property type="match status" value="1"/>
</dbReference>
<dbReference type="Proteomes" id="UP000467488">
    <property type="component" value="Chromosome"/>
</dbReference>
<accession>A0A8S0G0W5</accession>
<protein>
    <recommendedName>
        <fullName evidence="3">Glycerate kinase II</fullName>
    </recommendedName>
</protein>
<dbReference type="NCBIfam" id="TIGR00045">
    <property type="entry name" value="glycerate kinase"/>
    <property type="match status" value="1"/>
</dbReference>
<dbReference type="GO" id="GO:0031388">
    <property type="term" value="P:organic acid phosphorylation"/>
    <property type="evidence" value="ECO:0007669"/>
    <property type="project" value="InterPro"/>
</dbReference>
<dbReference type="InterPro" id="IPR018193">
    <property type="entry name" value="Glyc_kinase_flavodox-like_fold"/>
</dbReference>
<evidence type="ECO:0000313" key="2">
    <source>
        <dbReference type="Proteomes" id="UP000467488"/>
    </source>
</evidence>
<organism evidence="1 2">
    <name type="scientific">Escherichia coli</name>
    <dbReference type="NCBI Taxonomy" id="562"/>
    <lineage>
        <taxon>Bacteria</taxon>
        <taxon>Pseudomonadati</taxon>
        <taxon>Pseudomonadota</taxon>
        <taxon>Gammaproteobacteria</taxon>
        <taxon>Enterobacterales</taxon>
        <taxon>Enterobacteriaceae</taxon>
        <taxon>Escherichia</taxon>
    </lineage>
</organism>
<dbReference type="GO" id="GO:0008887">
    <property type="term" value="F:glycerate kinase activity"/>
    <property type="evidence" value="ECO:0007669"/>
    <property type="project" value="InterPro"/>
</dbReference>
<evidence type="ECO:0000313" key="1">
    <source>
        <dbReference type="EMBL" id="BBU85891.1"/>
    </source>
</evidence>
<dbReference type="Gene3D" id="3.90.1510.10">
    <property type="entry name" value="Glycerate kinase, domain 2"/>
    <property type="match status" value="1"/>
</dbReference>
<dbReference type="EMBL" id="AP022360">
    <property type="protein sequence ID" value="BBU85891.1"/>
    <property type="molecule type" value="Genomic_DNA"/>
</dbReference>
<dbReference type="Pfam" id="PF02595">
    <property type="entry name" value="Gly_kinase"/>
    <property type="match status" value="1"/>
</dbReference>
<name>A0A8S0G0W5_ECOLX</name>